<dbReference type="EMBL" id="MFYX01000102">
    <property type="protein sequence ID" value="OGK02769.1"/>
    <property type="molecule type" value="Genomic_DNA"/>
</dbReference>
<comment type="caution">
    <text evidence="2">The sequence shown here is derived from an EMBL/GenBank/DDBJ whole genome shotgun (WGS) entry which is preliminary data.</text>
</comment>
<dbReference type="Proteomes" id="UP000179243">
    <property type="component" value="Unassembled WGS sequence"/>
</dbReference>
<proteinExistence type="predicted"/>
<feature type="domain" description="Glycosyltransferase 2-like" evidence="1">
    <location>
        <begin position="5"/>
        <end position="151"/>
    </location>
</feature>
<dbReference type="AlphaFoldDB" id="A0A1F7F7Z1"/>
<dbReference type="PANTHER" id="PTHR43630">
    <property type="entry name" value="POLY-BETA-1,6-N-ACETYL-D-GLUCOSAMINE SYNTHASE"/>
    <property type="match status" value="1"/>
</dbReference>
<organism evidence="2 3">
    <name type="scientific">Candidatus Raymondbacteria bacterium RIFOXYD12_FULL_49_13</name>
    <dbReference type="NCBI Taxonomy" id="1817890"/>
    <lineage>
        <taxon>Bacteria</taxon>
        <taxon>Raymondiibacteriota</taxon>
    </lineage>
</organism>
<gene>
    <name evidence="2" type="ORF">A2519_07455</name>
</gene>
<evidence type="ECO:0000313" key="3">
    <source>
        <dbReference type="Proteomes" id="UP000179243"/>
    </source>
</evidence>
<dbReference type="Gene3D" id="3.90.550.10">
    <property type="entry name" value="Spore Coat Polysaccharide Biosynthesis Protein SpsA, Chain A"/>
    <property type="match status" value="1"/>
</dbReference>
<dbReference type="SUPFAM" id="SSF53448">
    <property type="entry name" value="Nucleotide-diphospho-sugar transferases"/>
    <property type="match status" value="1"/>
</dbReference>
<protein>
    <recommendedName>
        <fullName evidence="1">Glycosyltransferase 2-like domain-containing protein</fullName>
    </recommendedName>
</protein>
<evidence type="ECO:0000313" key="2">
    <source>
        <dbReference type="EMBL" id="OGK02769.1"/>
    </source>
</evidence>
<dbReference type="InterPro" id="IPR029044">
    <property type="entry name" value="Nucleotide-diphossugar_trans"/>
</dbReference>
<accession>A0A1F7F7Z1</accession>
<evidence type="ECO:0000259" key="1">
    <source>
        <dbReference type="Pfam" id="PF00535"/>
    </source>
</evidence>
<dbReference type="CDD" id="cd02511">
    <property type="entry name" value="Beta4Glucosyltransferase"/>
    <property type="match status" value="1"/>
</dbReference>
<sequence length="257" mass="28893">MIKLSVIIIAQDEEEKIGRCLDSVAPVADEIVVVDSGSMDNTVEICRQKGARVVTHAFEGYVEQVRFAVAQANNPQVLSIDADEYLSPELRQSIIEVKKDFSADAYAFNRRNIYCGKPVNHGGWYPDRKVRLWRTDCGEFGGVNPHNAVVMKPGSRIVRIRGDLVHCSYESLDEHVRQASRFTKIAISELHARGRRVSRAGVLLRPAARFVRDYLFRLGFLDGRDGLTIALVSALANYLKYAGLYRLNHEDTHQPHG</sequence>
<dbReference type="Pfam" id="PF00535">
    <property type="entry name" value="Glycos_transf_2"/>
    <property type="match status" value="1"/>
</dbReference>
<dbReference type="PANTHER" id="PTHR43630:SF2">
    <property type="entry name" value="GLYCOSYLTRANSFERASE"/>
    <property type="match status" value="1"/>
</dbReference>
<dbReference type="InterPro" id="IPR001173">
    <property type="entry name" value="Glyco_trans_2-like"/>
</dbReference>
<reference evidence="2 3" key="1">
    <citation type="journal article" date="2016" name="Nat. Commun.">
        <title>Thousands of microbial genomes shed light on interconnected biogeochemical processes in an aquifer system.</title>
        <authorList>
            <person name="Anantharaman K."/>
            <person name="Brown C.T."/>
            <person name="Hug L.A."/>
            <person name="Sharon I."/>
            <person name="Castelle C.J."/>
            <person name="Probst A.J."/>
            <person name="Thomas B.C."/>
            <person name="Singh A."/>
            <person name="Wilkins M.J."/>
            <person name="Karaoz U."/>
            <person name="Brodie E.L."/>
            <person name="Williams K.H."/>
            <person name="Hubbard S.S."/>
            <person name="Banfield J.F."/>
        </authorList>
    </citation>
    <scope>NUCLEOTIDE SEQUENCE [LARGE SCALE GENOMIC DNA]</scope>
</reference>
<name>A0A1F7F7Z1_UNCRA</name>